<feature type="transmembrane region" description="Helical" evidence="1">
    <location>
        <begin position="16"/>
        <end position="35"/>
    </location>
</feature>
<accession>A0A7X6S1S9</accession>
<dbReference type="RefSeq" id="WP_168721127.1">
    <property type="nucleotide sequence ID" value="NZ_JAAXPN010000001.1"/>
</dbReference>
<keyword evidence="1" id="KW-0472">Membrane</keyword>
<keyword evidence="1" id="KW-1133">Transmembrane helix</keyword>
<feature type="transmembrane region" description="Helical" evidence="1">
    <location>
        <begin position="226"/>
        <end position="250"/>
    </location>
</feature>
<feature type="transmembrane region" description="Helical" evidence="1">
    <location>
        <begin position="174"/>
        <end position="195"/>
    </location>
</feature>
<name>A0A7X6S1S9_9LACO</name>
<protein>
    <submittedName>
        <fullName evidence="2">ABC transporter permease subunit</fullName>
    </submittedName>
</protein>
<dbReference type="Pfam" id="PF12730">
    <property type="entry name" value="ABC2_membrane_4"/>
    <property type="match status" value="1"/>
</dbReference>
<reference evidence="2 3" key="1">
    <citation type="submission" date="2020-04" db="EMBL/GenBank/DDBJ databases">
        <title>MicrobeNet Type strains.</title>
        <authorList>
            <person name="Nicholson A.C."/>
        </authorList>
    </citation>
    <scope>NUCLEOTIDE SEQUENCE [LARGE SCALE GENOMIC DNA]</scope>
    <source>
        <strain evidence="2 3">CCUG 61472</strain>
    </source>
</reference>
<dbReference type="PANTHER" id="PTHR37305">
    <property type="entry name" value="INTEGRAL MEMBRANE PROTEIN-RELATED"/>
    <property type="match status" value="1"/>
</dbReference>
<keyword evidence="1" id="KW-0812">Transmembrane</keyword>
<sequence>MTTLLRQEMFKLRHQNITWITVGFNLIVMTLFAVLTKLKPTWFDANNEVAMGFSGTLFLVFFLIGVASTIVAAEFQYGTIKALLYRKYYRGQVFASKVVTLLVYSIINYIIIFGYTMVLKLILFGNVDLTAKIGKTTIIGQLGLNLLGSFVGLWLILALVLLIANLFKTSSAAITIGILSYFAASILQVVQSFAIQKWNWLKWNPLNMLNAGAQIKDSTLHSFTKLSLTAITTGSIVYTLIFLLIGYYIFKKRNV</sequence>
<dbReference type="PANTHER" id="PTHR37305:SF1">
    <property type="entry name" value="MEMBRANE PROTEIN"/>
    <property type="match status" value="1"/>
</dbReference>
<evidence type="ECO:0000313" key="3">
    <source>
        <dbReference type="Proteomes" id="UP000549765"/>
    </source>
</evidence>
<feature type="transmembrane region" description="Helical" evidence="1">
    <location>
        <begin position="144"/>
        <end position="167"/>
    </location>
</feature>
<proteinExistence type="predicted"/>
<feature type="transmembrane region" description="Helical" evidence="1">
    <location>
        <begin position="98"/>
        <end position="124"/>
    </location>
</feature>
<keyword evidence="3" id="KW-1185">Reference proteome</keyword>
<evidence type="ECO:0000256" key="1">
    <source>
        <dbReference type="SAM" id="Phobius"/>
    </source>
</evidence>
<gene>
    <name evidence="2" type="ORF">HF964_00660</name>
</gene>
<organism evidence="2 3">
    <name type="scientific">Periweissella fabalis</name>
    <dbReference type="NCBI Taxonomy" id="1070421"/>
    <lineage>
        <taxon>Bacteria</taxon>
        <taxon>Bacillati</taxon>
        <taxon>Bacillota</taxon>
        <taxon>Bacilli</taxon>
        <taxon>Lactobacillales</taxon>
        <taxon>Lactobacillaceae</taxon>
        <taxon>Periweissella</taxon>
    </lineage>
</organism>
<feature type="transmembrane region" description="Helical" evidence="1">
    <location>
        <begin position="55"/>
        <end position="77"/>
    </location>
</feature>
<dbReference type="EMBL" id="JAAXPN010000001">
    <property type="protein sequence ID" value="NKZ23329.1"/>
    <property type="molecule type" value="Genomic_DNA"/>
</dbReference>
<comment type="caution">
    <text evidence="2">The sequence shown here is derived from an EMBL/GenBank/DDBJ whole genome shotgun (WGS) entry which is preliminary data.</text>
</comment>
<dbReference type="Proteomes" id="UP000549765">
    <property type="component" value="Unassembled WGS sequence"/>
</dbReference>
<evidence type="ECO:0000313" key="2">
    <source>
        <dbReference type="EMBL" id="NKZ23329.1"/>
    </source>
</evidence>
<dbReference type="AlphaFoldDB" id="A0A7X6S1S9"/>